<protein>
    <submittedName>
        <fullName evidence="2">Uncharacterized protein</fullName>
    </submittedName>
</protein>
<feature type="transmembrane region" description="Helical" evidence="1">
    <location>
        <begin position="190"/>
        <end position="209"/>
    </location>
</feature>
<evidence type="ECO:0000313" key="2">
    <source>
        <dbReference type="EMBL" id="KAK1771267.1"/>
    </source>
</evidence>
<keyword evidence="1" id="KW-0812">Transmembrane</keyword>
<gene>
    <name evidence="2" type="ORF">QBC33DRAFT_527395</name>
</gene>
<keyword evidence="1" id="KW-0472">Membrane</keyword>
<evidence type="ECO:0000256" key="1">
    <source>
        <dbReference type="SAM" id="Phobius"/>
    </source>
</evidence>
<name>A0AAJ0FKN4_9PEZI</name>
<feature type="transmembrane region" description="Helical" evidence="1">
    <location>
        <begin position="153"/>
        <end position="178"/>
    </location>
</feature>
<dbReference type="AlphaFoldDB" id="A0AAJ0FKN4"/>
<organism evidence="2 3">
    <name type="scientific">Phialemonium atrogriseum</name>
    <dbReference type="NCBI Taxonomy" id="1093897"/>
    <lineage>
        <taxon>Eukaryota</taxon>
        <taxon>Fungi</taxon>
        <taxon>Dikarya</taxon>
        <taxon>Ascomycota</taxon>
        <taxon>Pezizomycotina</taxon>
        <taxon>Sordariomycetes</taxon>
        <taxon>Sordariomycetidae</taxon>
        <taxon>Cephalothecales</taxon>
        <taxon>Cephalothecaceae</taxon>
        <taxon>Phialemonium</taxon>
    </lineage>
</organism>
<dbReference type="GeneID" id="85310163"/>
<dbReference type="RefSeq" id="XP_060287480.1">
    <property type="nucleotide sequence ID" value="XM_060426976.1"/>
</dbReference>
<accession>A0AAJ0FKN4</accession>
<proteinExistence type="predicted"/>
<comment type="caution">
    <text evidence="2">The sequence shown here is derived from an EMBL/GenBank/DDBJ whole genome shotgun (WGS) entry which is preliminary data.</text>
</comment>
<feature type="transmembrane region" description="Helical" evidence="1">
    <location>
        <begin position="311"/>
        <end position="331"/>
    </location>
</feature>
<sequence length="386" mass="41862">MKDDTLPLHFQHWFPQYGPTFQRFINGPCRSVFAAYINQDAPNSCNYVGCLSGRVVHCLLSQATESTKANMAAAAVLLGLLPTTLSLIGSNTVETGLLALRRPLLAGLLAAGTPAVAPMRMFDYDDPVELMSRSSPLPLSVGLPGCNLKTMAALVLVAEYLVAAAAVANLAHLSYLLSIQAVCSFSSETAFHPALWASFALLLHAWGAFTVRLRVAVREEGWDSPSSSAPDGLGWFRARLYGVGQRLSRLFGNEFQTCVYGGDGFRLELKIKDKSSLFIFCTWVTSIATVSHIIYGTLIFSSILFVSTSDAMQIVARFVASTVICRVILVFEITGMRQRIGALTDNSAGHMCPEYLKGGCKVDVRGLDGRRSVDGDRVTAWTMNTI</sequence>
<reference evidence="2" key="1">
    <citation type="submission" date="2023-06" db="EMBL/GenBank/DDBJ databases">
        <title>Genome-scale phylogeny and comparative genomics of the fungal order Sordariales.</title>
        <authorList>
            <consortium name="Lawrence Berkeley National Laboratory"/>
            <person name="Hensen N."/>
            <person name="Bonometti L."/>
            <person name="Westerberg I."/>
            <person name="Brannstrom I.O."/>
            <person name="Guillou S."/>
            <person name="Cros-Aarteil S."/>
            <person name="Calhoun S."/>
            <person name="Haridas S."/>
            <person name="Kuo A."/>
            <person name="Mondo S."/>
            <person name="Pangilinan J."/>
            <person name="Riley R."/>
            <person name="Labutti K."/>
            <person name="Andreopoulos B."/>
            <person name="Lipzen A."/>
            <person name="Chen C."/>
            <person name="Yanf M."/>
            <person name="Daum C."/>
            <person name="Ng V."/>
            <person name="Clum A."/>
            <person name="Steindorff A."/>
            <person name="Ohm R."/>
            <person name="Martin F."/>
            <person name="Silar P."/>
            <person name="Natvig D."/>
            <person name="Lalanne C."/>
            <person name="Gautier V."/>
            <person name="Ament-Velasquez S.L."/>
            <person name="Kruys A."/>
            <person name="Hutchinson M.I."/>
            <person name="Powell A.J."/>
            <person name="Barry K."/>
            <person name="Miller A.N."/>
            <person name="Grigoriev I.V."/>
            <person name="Debuchy R."/>
            <person name="Gladieux P."/>
            <person name="Thoren M.H."/>
            <person name="Johannesson H."/>
        </authorList>
    </citation>
    <scope>NUCLEOTIDE SEQUENCE</scope>
    <source>
        <strain evidence="2">8032-3</strain>
    </source>
</reference>
<keyword evidence="1" id="KW-1133">Transmembrane helix</keyword>
<keyword evidence="3" id="KW-1185">Reference proteome</keyword>
<evidence type="ECO:0000313" key="3">
    <source>
        <dbReference type="Proteomes" id="UP001244011"/>
    </source>
</evidence>
<dbReference type="Proteomes" id="UP001244011">
    <property type="component" value="Unassembled WGS sequence"/>
</dbReference>
<dbReference type="EMBL" id="MU838999">
    <property type="protein sequence ID" value="KAK1771267.1"/>
    <property type="molecule type" value="Genomic_DNA"/>
</dbReference>
<feature type="transmembrane region" description="Helical" evidence="1">
    <location>
        <begin position="277"/>
        <end position="305"/>
    </location>
</feature>